<evidence type="ECO:0000256" key="2">
    <source>
        <dbReference type="SAM" id="SignalP"/>
    </source>
</evidence>
<dbReference type="EMBL" id="JBBWUH010000002">
    <property type="protein sequence ID" value="KAK8175714.1"/>
    <property type="molecule type" value="Genomic_DNA"/>
</dbReference>
<comment type="caution">
    <text evidence="3">The sequence shown here is derived from an EMBL/GenBank/DDBJ whole genome shotgun (WGS) entry which is preliminary data.</text>
</comment>
<name>A0ABR1Y427_9PEZI</name>
<feature type="signal peptide" evidence="2">
    <location>
        <begin position="1"/>
        <end position="25"/>
    </location>
</feature>
<sequence>MATHLISPLAVVYCILECMVLEVSSRVAPYGAQGRLFLRGMCLTVRLLCAKQYVLDGQEGSALDVNNCGGRREHGTDPSSLTDAS</sequence>
<accession>A0ABR1Y427</accession>
<evidence type="ECO:0000256" key="1">
    <source>
        <dbReference type="SAM" id="MobiDB-lite"/>
    </source>
</evidence>
<dbReference type="Proteomes" id="UP001456524">
    <property type="component" value="Unassembled WGS sequence"/>
</dbReference>
<gene>
    <name evidence="3" type="ORF">IWX90DRAFT_424938</name>
</gene>
<evidence type="ECO:0000313" key="4">
    <source>
        <dbReference type="Proteomes" id="UP001456524"/>
    </source>
</evidence>
<feature type="region of interest" description="Disordered" evidence="1">
    <location>
        <begin position="66"/>
        <end position="85"/>
    </location>
</feature>
<keyword evidence="2" id="KW-0732">Signal</keyword>
<protein>
    <recommendedName>
        <fullName evidence="5">Secreted protein</fullName>
    </recommendedName>
</protein>
<keyword evidence="4" id="KW-1185">Reference proteome</keyword>
<evidence type="ECO:0000313" key="3">
    <source>
        <dbReference type="EMBL" id="KAK8175714.1"/>
    </source>
</evidence>
<proteinExistence type="predicted"/>
<evidence type="ECO:0008006" key="5">
    <source>
        <dbReference type="Google" id="ProtNLM"/>
    </source>
</evidence>
<reference evidence="3 4" key="1">
    <citation type="journal article" date="2022" name="G3 (Bethesda)">
        <title>Enemy or ally: a genomic approach to elucidate the lifestyle of Phyllosticta citrichinaensis.</title>
        <authorList>
            <person name="Buijs V.A."/>
            <person name="Groenewald J.Z."/>
            <person name="Haridas S."/>
            <person name="LaButti K.M."/>
            <person name="Lipzen A."/>
            <person name="Martin F.M."/>
            <person name="Barry K."/>
            <person name="Grigoriev I.V."/>
            <person name="Crous P.W."/>
            <person name="Seidl M.F."/>
        </authorList>
    </citation>
    <scope>NUCLEOTIDE SEQUENCE [LARGE SCALE GENOMIC DNA]</scope>
    <source>
        <strain evidence="3 4">CBS 129764</strain>
    </source>
</reference>
<feature type="chain" id="PRO_5047403750" description="Secreted protein" evidence="2">
    <location>
        <begin position="26"/>
        <end position="85"/>
    </location>
</feature>
<organism evidence="3 4">
    <name type="scientific">Phyllosticta citrichinensis</name>
    <dbReference type="NCBI Taxonomy" id="1130410"/>
    <lineage>
        <taxon>Eukaryota</taxon>
        <taxon>Fungi</taxon>
        <taxon>Dikarya</taxon>
        <taxon>Ascomycota</taxon>
        <taxon>Pezizomycotina</taxon>
        <taxon>Dothideomycetes</taxon>
        <taxon>Dothideomycetes incertae sedis</taxon>
        <taxon>Botryosphaeriales</taxon>
        <taxon>Phyllostictaceae</taxon>
        <taxon>Phyllosticta</taxon>
    </lineage>
</organism>